<sequence>MGLLKSSKTKAYIRRYQVKFRRRRECKTDYFARKRLITQDKNKYLSPKYRLVVRFSNKDITCQIVYAKIVGDHVMCAAYAHELPRYGVKVGLSNYSAAYCTGLLLARRLLTKLNMANKFEGKTDLTEDDSSFTPEHAFRAFLDVGLTRTNKGNRVFAALKGAVDGGIDVPFKDKCLVGYNNAAKEMDGDKLRNQLLGGHVAGYMRRLQDKNPEEYQAHFSRFIKAGLGPDDLENMYKSAHTAIRNDPTMKQREEVKKHHAMKRKRKLTLSEKKNRIKQKKASALKRAVADVEMAAV</sequence>
<name>A0AAV7KF81_9METZ</name>
<reference evidence="10 11" key="1">
    <citation type="journal article" date="2023" name="BMC Biol.">
        <title>The compact genome of the sponge Oopsacas minuta (Hexactinellida) is lacking key metazoan core genes.</title>
        <authorList>
            <person name="Santini S."/>
            <person name="Schenkelaars Q."/>
            <person name="Jourda C."/>
            <person name="Duchesne M."/>
            <person name="Belahbib H."/>
            <person name="Rocher C."/>
            <person name="Selva M."/>
            <person name="Riesgo A."/>
            <person name="Vervoort M."/>
            <person name="Leys S.P."/>
            <person name="Kodjabachian L."/>
            <person name="Le Bivic A."/>
            <person name="Borchiellini C."/>
            <person name="Claverie J.M."/>
            <person name="Renard E."/>
        </authorList>
    </citation>
    <scope>NUCLEOTIDE SEQUENCE [LARGE SCALE GENOMIC DNA]</scope>
    <source>
        <strain evidence="10">SPO-2</strain>
    </source>
</reference>
<dbReference type="InterPro" id="IPR005485">
    <property type="entry name" value="Rbsml_uL18_euk_arch"/>
</dbReference>
<evidence type="ECO:0000256" key="5">
    <source>
        <dbReference type="ARBA" id="ARBA00022980"/>
    </source>
</evidence>
<evidence type="ECO:0000256" key="3">
    <source>
        <dbReference type="ARBA" id="ARBA00022490"/>
    </source>
</evidence>
<dbReference type="PANTHER" id="PTHR23410:SF12">
    <property type="entry name" value="LARGE RIBOSOMAL SUBUNIT PROTEIN UL18"/>
    <property type="match status" value="1"/>
</dbReference>
<comment type="subcellular location">
    <subcellularLocation>
        <location evidence="1">Cytoplasm</location>
    </subcellularLocation>
</comment>
<evidence type="ECO:0000256" key="2">
    <source>
        <dbReference type="ARBA" id="ARBA00007116"/>
    </source>
</evidence>
<dbReference type="Pfam" id="PF17144">
    <property type="entry name" value="Ribosomal_L5e"/>
    <property type="match status" value="1"/>
</dbReference>
<dbReference type="GO" id="GO:0003735">
    <property type="term" value="F:structural constituent of ribosome"/>
    <property type="evidence" value="ECO:0007669"/>
    <property type="project" value="InterPro"/>
</dbReference>
<keyword evidence="11" id="KW-1185">Reference proteome</keyword>
<dbReference type="CDD" id="cd00432">
    <property type="entry name" value="Ribosomal_L18_L5e"/>
    <property type="match status" value="1"/>
</dbReference>
<keyword evidence="4" id="KW-0699">rRNA-binding</keyword>
<dbReference type="GO" id="GO:0008097">
    <property type="term" value="F:5S rRNA binding"/>
    <property type="evidence" value="ECO:0007669"/>
    <property type="project" value="InterPro"/>
</dbReference>
<protein>
    <recommendedName>
        <fullName evidence="7">Large ribosomal subunit protein uL18</fullName>
    </recommendedName>
    <alternativeName>
        <fullName evidence="8">60S ribosomal protein L5</fullName>
    </alternativeName>
</protein>
<evidence type="ECO:0000256" key="1">
    <source>
        <dbReference type="ARBA" id="ARBA00004496"/>
    </source>
</evidence>
<keyword evidence="3" id="KW-0963">Cytoplasm</keyword>
<dbReference type="InterPro" id="IPR057268">
    <property type="entry name" value="Ribosomal_L18"/>
</dbReference>
<dbReference type="FunFam" id="3.30.420.100:FF:000002">
    <property type="entry name" value="60S ribosomal protein L5"/>
    <property type="match status" value="1"/>
</dbReference>
<dbReference type="GO" id="GO:0022625">
    <property type="term" value="C:cytosolic large ribosomal subunit"/>
    <property type="evidence" value="ECO:0007669"/>
    <property type="project" value="TreeGrafter"/>
</dbReference>
<evidence type="ECO:0000259" key="9">
    <source>
        <dbReference type="Pfam" id="PF14204"/>
    </source>
</evidence>
<accession>A0AAV7KF81</accession>
<dbReference type="AlphaFoldDB" id="A0AAV7KF81"/>
<dbReference type="PRINTS" id="PR00058">
    <property type="entry name" value="RIBOSOMALL5"/>
</dbReference>
<dbReference type="HAMAP" id="MF_01337_A">
    <property type="entry name" value="Ribosomal_uL18_A"/>
    <property type="match status" value="1"/>
</dbReference>
<evidence type="ECO:0000256" key="6">
    <source>
        <dbReference type="ARBA" id="ARBA00023274"/>
    </source>
</evidence>
<dbReference type="Proteomes" id="UP001165289">
    <property type="component" value="Unassembled WGS sequence"/>
</dbReference>
<dbReference type="InterPro" id="IPR025607">
    <property type="entry name" value="Ribosomal_uL18_C_euk"/>
</dbReference>
<evidence type="ECO:0000313" key="10">
    <source>
        <dbReference type="EMBL" id="KAI6659259.1"/>
    </source>
</evidence>
<dbReference type="PANTHER" id="PTHR23410">
    <property type="entry name" value="RIBOSOMAL PROTEIN L5-RELATED"/>
    <property type="match status" value="1"/>
</dbReference>
<evidence type="ECO:0000256" key="4">
    <source>
        <dbReference type="ARBA" id="ARBA00022730"/>
    </source>
</evidence>
<dbReference type="GO" id="GO:0000027">
    <property type="term" value="P:ribosomal large subunit assembly"/>
    <property type="evidence" value="ECO:0007669"/>
    <property type="project" value="TreeGrafter"/>
</dbReference>
<keyword evidence="6" id="KW-0687">Ribonucleoprotein</keyword>
<gene>
    <name evidence="10" type="ORF">LOD99_14932</name>
</gene>
<evidence type="ECO:0000256" key="8">
    <source>
        <dbReference type="ARBA" id="ARBA00035352"/>
    </source>
</evidence>
<feature type="domain" description="Large ribosomal subunit protein uL18 C-terminal eukaryotes" evidence="9">
    <location>
        <begin position="232"/>
        <end position="284"/>
    </location>
</feature>
<dbReference type="EMBL" id="JAKMXF010000066">
    <property type="protein sequence ID" value="KAI6659259.1"/>
    <property type="molecule type" value="Genomic_DNA"/>
</dbReference>
<keyword evidence="4" id="KW-0694">RNA-binding</keyword>
<keyword evidence="5 10" id="KW-0689">Ribosomal protein</keyword>
<dbReference type="Gene3D" id="3.30.420.100">
    <property type="match status" value="1"/>
</dbReference>
<comment type="caution">
    <text evidence="10">The sequence shown here is derived from an EMBL/GenBank/DDBJ whole genome shotgun (WGS) entry which is preliminary data.</text>
</comment>
<dbReference type="GO" id="GO:0006412">
    <property type="term" value="P:translation"/>
    <property type="evidence" value="ECO:0007669"/>
    <property type="project" value="InterPro"/>
</dbReference>
<dbReference type="Pfam" id="PF14204">
    <property type="entry name" value="Ribosomal_L18_c"/>
    <property type="match status" value="1"/>
</dbReference>
<dbReference type="SUPFAM" id="SSF53137">
    <property type="entry name" value="Translational machinery components"/>
    <property type="match status" value="1"/>
</dbReference>
<organism evidence="10 11">
    <name type="scientific">Oopsacas minuta</name>
    <dbReference type="NCBI Taxonomy" id="111878"/>
    <lineage>
        <taxon>Eukaryota</taxon>
        <taxon>Metazoa</taxon>
        <taxon>Porifera</taxon>
        <taxon>Hexactinellida</taxon>
        <taxon>Hexasterophora</taxon>
        <taxon>Lyssacinosida</taxon>
        <taxon>Leucopsacidae</taxon>
        <taxon>Oopsacas</taxon>
    </lineage>
</organism>
<evidence type="ECO:0000313" key="11">
    <source>
        <dbReference type="Proteomes" id="UP001165289"/>
    </source>
</evidence>
<comment type="similarity">
    <text evidence="2">Belongs to the universal ribosomal protein uL18 family.</text>
</comment>
<proteinExistence type="inferred from homology"/>
<evidence type="ECO:0000256" key="7">
    <source>
        <dbReference type="ARBA" id="ARBA00035197"/>
    </source>
</evidence>